<evidence type="ECO:0000256" key="7">
    <source>
        <dbReference type="SAM" id="Phobius"/>
    </source>
</evidence>
<dbReference type="Pfam" id="PF12704">
    <property type="entry name" value="MacB_PCD"/>
    <property type="match status" value="2"/>
</dbReference>
<feature type="domain" description="MacB-like periplasmic core" evidence="9">
    <location>
        <begin position="98"/>
        <end position="310"/>
    </location>
</feature>
<keyword evidence="2" id="KW-1003">Cell membrane</keyword>
<dbReference type="InterPro" id="IPR025857">
    <property type="entry name" value="MacB_PCD"/>
</dbReference>
<dbReference type="EMBL" id="JAACAK010000112">
    <property type="protein sequence ID" value="NIR75978.1"/>
    <property type="molecule type" value="Genomic_DNA"/>
</dbReference>
<comment type="caution">
    <text evidence="10">The sequence shown here is derived from an EMBL/GenBank/DDBJ whole genome shotgun (WGS) entry which is preliminary data.</text>
</comment>
<proteinExistence type="inferred from homology"/>
<evidence type="ECO:0000256" key="3">
    <source>
        <dbReference type="ARBA" id="ARBA00022692"/>
    </source>
</evidence>
<dbReference type="NCBIfam" id="TIGR03434">
    <property type="entry name" value="ADOP"/>
    <property type="match status" value="1"/>
</dbReference>
<evidence type="ECO:0000256" key="5">
    <source>
        <dbReference type="ARBA" id="ARBA00023136"/>
    </source>
</evidence>
<evidence type="ECO:0000313" key="11">
    <source>
        <dbReference type="Proteomes" id="UP000702544"/>
    </source>
</evidence>
<reference evidence="10 11" key="1">
    <citation type="submission" date="2020-01" db="EMBL/GenBank/DDBJ databases">
        <title>Genomes assembled from Gulf of Kutch pelagic sediment metagenomes.</title>
        <authorList>
            <person name="Chandrashekar M."/>
            <person name="Mahajan M.S."/>
            <person name="Dave K.J."/>
            <person name="Vatsa P."/>
            <person name="Nathani N.M."/>
        </authorList>
    </citation>
    <scope>NUCLEOTIDE SEQUENCE [LARGE SCALE GENOMIC DNA]</scope>
    <source>
        <strain evidence="10">KS3-K002</strain>
    </source>
</reference>
<dbReference type="NCBIfam" id="NF038403">
    <property type="entry name" value="perm_prefix_1"/>
    <property type="match status" value="1"/>
</dbReference>
<comment type="subcellular location">
    <subcellularLocation>
        <location evidence="1">Cell membrane</location>
        <topology evidence="1">Multi-pass membrane protein</topology>
    </subcellularLocation>
</comment>
<protein>
    <submittedName>
        <fullName evidence="10">ABC transporter permease</fullName>
    </submittedName>
</protein>
<gene>
    <name evidence="10" type="ORF">GWO12_12855</name>
</gene>
<evidence type="ECO:0000256" key="2">
    <source>
        <dbReference type="ARBA" id="ARBA00022475"/>
    </source>
</evidence>
<keyword evidence="3 7" id="KW-0812">Transmembrane</keyword>
<dbReference type="GO" id="GO:0005886">
    <property type="term" value="C:plasma membrane"/>
    <property type="evidence" value="ECO:0007669"/>
    <property type="project" value="UniProtKB-SubCell"/>
</dbReference>
<keyword evidence="5 7" id="KW-0472">Membrane</keyword>
<evidence type="ECO:0000259" key="9">
    <source>
        <dbReference type="Pfam" id="PF12704"/>
    </source>
</evidence>
<dbReference type="PANTHER" id="PTHR30572:SF4">
    <property type="entry name" value="ABC TRANSPORTER PERMEASE YTRF"/>
    <property type="match status" value="1"/>
</dbReference>
<feature type="transmembrane region" description="Helical" evidence="7">
    <location>
        <begin position="95"/>
        <end position="119"/>
    </location>
</feature>
<evidence type="ECO:0000256" key="6">
    <source>
        <dbReference type="ARBA" id="ARBA00038076"/>
    </source>
</evidence>
<dbReference type="InterPro" id="IPR047928">
    <property type="entry name" value="Perm_prefix_1"/>
</dbReference>
<name>A0AAE5CCI3_9BACT</name>
<organism evidence="10 11">
    <name type="scientific">Candidatus Kutchimonas denitrificans</name>
    <dbReference type="NCBI Taxonomy" id="3056748"/>
    <lineage>
        <taxon>Bacteria</taxon>
        <taxon>Pseudomonadati</taxon>
        <taxon>Gemmatimonadota</taxon>
        <taxon>Gemmatimonadia</taxon>
        <taxon>Candidatus Palauibacterales</taxon>
        <taxon>Candidatus Palauibacteraceae</taxon>
        <taxon>Candidatus Kutchimonas</taxon>
    </lineage>
</organism>
<dbReference type="InterPro" id="IPR017800">
    <property type="entry name" value="ADOP"/>
</dbReference>
<dbReference type="GO" id="GO:0022857">
    <property type="term" value="F:transmembrane transporter activity"/>
    <property type="evidence" value="ECO:0007669"/>
    <property type="project" value="TreeGrafter"/>
</dbReference>
<dbReference type="Pfam" id="PF02687">
    <property type="entry name" value="FtsX"/>
    <property type="match status" value="2"/>
</dbReference>
<evidence type="ECO:0000256" key="4">
    <source>
        <dbReference type="ARBA" id="ARBA00022989"/>
    </source>
</evidence>
<feature type="transmembrane region" description="Helical" evidence="7">
    <location>
        <begin position="402"/>
        <end position="424"/>
    </location>
</feature>
<accession>A0AAE5CCI3</accession>
<sequence>MMEPLKVLLRRARVIWNRSRVEREMDEEMRLHIEMETEELVRSGMSPEEARREALRRFGGVERFKERARDARGVRLWVDLGQDLRYAARTMRKNAGYTAVTALTLALGIGATTAIFSVVDGVLLRPLPYPEADRLVAIYEQNSPSNRWPLSVVDYQAIEAQSRSFESVSGLARGRGVLAGEGRPERVRVGWVTAAWFETLGVRPAEGRGFRSEEERPGAERVAVVSRSFAERHFGRGVDAVGRTLVLDGASHTVIGVLPPGVESLAGWQAEIWPVLQLQPPTRRGPFFIQTVARLRSGVSQQEAARDLAAVSERIFPVWADTFQDREARLTPFPLRDVMIGDVGNALLLLFGAVGFVLLIALANVANLSLARATAREREMALRTSLGATPGRLTRQLLVESASLAVLGGLAGLLLAVVALDVLLSLGPQLPRLDEIELNDRVLAFTAIVTLGSGVLSGLAPLVHGIASDLAGALRSGGRSGLERKRTGGLRGALVTAEFALALPLLAGAALLFTSLERLQRVDAGIDPENVLLARASISPAAYPDTGAVRRFWRRALAELAELPGVSAAGIGSGVPPDQPGMINNFDLIDRPVPAGSSQPAVPWVVVSPGYFDALGVRLLRGRLPDETDTAGDPQVVAVSRSWAARFYPGEDVLGKRMYAGGDMTNPVTVVGVVSDVKYTGLDSADESVVYESYAQNPWRSVNLVIRGAGASVPAARVRDRLQALDPDVPLTAVQTMRRKLAASVSRPRYWAMLIGIFAAVGVTLAAVGIYGVLSYFVSRQSRDIGVRMALGANAWAVRRMVIRRGMGHAALGLGIGLAAAILLTRGIEGLLYGVSPTDPITFVAVSLLLLAIALAACYWPARRATRVDPVRVLTEE</sequence>
<dbReference type="InterPro" id="IPR003838">
    <property type="entry name" value="ABC3_permease_C"/>
</dbReference>
<feature type="transmembrane region" description="Helical" evidence="7">
    <location>
        <begin position="750"/>
        <end position="778"/>
    </location>
</feature>
<evidence type="ECO:0000259" key="8">
    <source>
        <dbReference type="Pfam" id="PF02687"/>
    </source>
</evidence>
<dbReference type="PANTHER" id="PTHR30572">
    <property type="entry name" value="MEMBRANE COMPONENT OF TRANSPORTER-RELATED"/>
    <property type="match status" value="1"/>
</dbReference>
<dbReference type="Proteomes" id="UP000702544">
    <property type="component" value="Unassembled WGS sequence"/>
</dbReference>
<dbReference type="InterPro" id="IPR050250">
    <property type="entry name" value="Macrolide_Exporter_MacB"/>
</dbReference>
<feature type="domain" description="ABC3 transporter permease C-terminal" evidence="8">
    <location>
        <begin position="353"/>
        <end position="462"/>
    </location>
</feature>
<feature type="domain" description="MacB-like periplasmic core" evidence="9">
    <location>
        <begin position="604"/>
        <end position="695"/>
    </location>
</feature>
<feature type="transmembrane region" description="Helical" evidence="7">
    <location>
        <begin position="488"/>
        <end position="513"/>
    </location>
</feature>
<feature type="transmembrane region" description="Helical" evidence="7">
    <location>
        <begin position="840"/>
        <end position="862"/>
    </location>
</feature>
<feature type="domain" description="ABC3 transporter permease C-terminal" evidence="8">
    <location>
        <begin position="757"/>
        <end position="870"/>
    </location>
</feature>
<feature type="transmembrane region" description="Helical" evidence="7">
    <location>
        <begin position="444"/>
        <end position="467"/>
    </location>
</feature>
<comment type="similarity">
    <text evidence="6">Belongs to the ABC-4 integral membrane protein family.</text>
</comment>
<evidence type="ECO:0000256" key="1">
    <source>
        <dbReference type="ARBA" id="ARBA00004651"/>
    </source>
</evidence>
<feature type="transmembrane region" description="Helical" evidence="7">
    <location>
        <begin position="346"/>
        <end position="370"/>
    </location>
</feature>
<keyword evidence="4 7" id="KW-1133">Transmembrane helix</keyword>
<feature type="transmembrane region" description="Helical" evidence="7">
    <location>
        <begin position="809"/>
        <end position="828"/>
    </location>
</feature>
<dbReference type="AlphaFoldDB" id="A0AAE5CCI3"/>
<evidence type="ECO:0000313" key="10">
    <source>
        <dbReference type="EMBL" id="NIR75978.1"/>
    </source>
</evidence>